<organism evidence="4 5">
    <name type="scientific">Dyadobacter subterraneus</name>
    <dbReference type="NCBI Taxonomy" id="2773304"/>
    <lineage>
        <taxon>Bacteria</taxon>
        <taxon>Pseudomonadati</taxon>
        <taxon>Bacteroidota</taxon>
        <taxon>Cytophagia</taxon>
        <taxon>Cytophagales</taxon>
        <taxon>Spirosomataceae</taxon>
        <taxon>Dyadobacter</taxon>
    </lineage>
</organism>
<dbReference type="RefSeq" id="WP_194119515.1">
    <property type="nucleotide sequence ID" value="NZ_JACYGY010000001.1"/>
</dbReference>
<proteinExistence type="predicted"/>
<name>A0ABR9W6Z6_9BACT</name>
<dbReference type="Pfam" id="PF16344">
    <property type="entry name" value="FecR_C"/>
    <property type="match status" value="1"/>
</dbReference>
<keyword evidence="1" id="KW-1133">Transmembrane helix</keyword>
<evidence type="ECO:0000313" key="5">
    <source>
        <dbReference type="Proteomes" id="UP000634134"/>
    </source>
</evidence>
<dbReference type="PIRSF" id="PIRSF018266">
    <property type="entry name" value="FecR"/>
    <property type="match status" value="1"/>
</dbReference>
<evidence type="ECO:0000313" key="4">
    <source>
        <dbReference type="EMBL" id="MBE9461235.1"/>
    </source>
</evidence>
<keyword evidence="1" id="KW-0472">Membrane</keyword>
<dbReference type="PANTHER" id="PTHR30273:SF2">
    <property type="entry name" value="PROTEIN FECR"/>
    <property type="match status" value="1"/>
</dbReference>
<evidence type="ECO:0000259" key="3">
    <source>
        <dbReference type="Pfam" id="PF16344"/>
    </source>
</evidence>
<dbReference type="InterPro" id="IPR006860">
    <property type="entry name" value="FecR"/>
</dbReference>
<reference evidence="5" key="1">
    <citation type="submission" date="2023-07" db="EMBL/GenBank/DDBJ databases">
        <title>Dyadobacter sp. nov 'subterranea' isolated from contaminted grondwater.</title>
        <authorList>
            <person name="Szabo I."/>
            <person name="Al-Omari J."/>
            <person name="Szerdahelyi S.G."/>
            <person name="Rado J."/>
        </authorList>
    </citation>
    <scope>NUCLEOTIDE SEQUENCE [LARGE SCALE GENOMIC DNA]</scope>
    <source>
        <strain evidence="5">UP-52</strain>
    </source>
</reference>
<protein>
    <submittedName>
        <fullName evidence="4">FecR family protein</fullName>
    </submittedName>
</protein>
<dbReference type="Gene3D" id="2.60.120.1440">
    <property type="match status" value="1"/>
</dbReference>
<dbReference type="PANTHER" id="PTHR30273">
    <property type="entry name" value="PERIPLASMIC SIGNAL SENSOR AND SIGMA FACTOR ACTIVATOR FECR-RELATED"/>
    <property type="match status" value="1"/>
</dbReference>
<keyword evidence="1" id="KW-0812">Transmembrane</keyword>
<feature type="domain" description="Protein FecR C-terminal" evidence="3">
    <location>
        <begin position="267"/>
        <end position="334"/>
    </location>
</feature>
<dbReference type="Proteomes" id="UP000634134">
    <property type="component" value="Unassembled WGS sequence"/>
</dbReference>
<dbReference type="InterPro" id="IPR012373">
    <property type="entry name" value="Ferrdict_sens_TM"/>
</dbReference>
<feature type="domain" description="FecR protein" evidence="2">
    <location>
        <begin position="131"/>
        <end position="218"/>
    </location>
</feature>
<gene>
    <name evidence="4" type="ORF">IEE83_05000</name>
</gene>
<evidence type="ECO:0000259" key="2">
    <source>
        <dbReference type="Pfam" id="PF04773"/>
    </source>
</evidence>
<sequence>MDNKPEISPQLLEKYLQGLCSEHEKHIVENWYAGLETPGQYLESVPDSEKTELLENTLKNINQQIDREENETEIRKFPWSRVIGIAASVLFVLGFFYYQFAPKKSADSISAIENFEESKDLVEFRNYESRIVQHQLPDGSTVWMHKNATITYPKVFAQNNRTVQFKGEGFFNVQKNKKKPFSIITGEMVVKVLGTSFNVKAVSEGKHFEISVVTGRVEVSAPDIEAKTQQVILKPNQQALFELESKKLSFQEMAGLQKKEIYQPVSITFTDTPLRDAIRQLEKKFNVSIKLSDPGIAKCRISADFEQQPLPAIMDMLCKTLEANYIINENTITIQGEPCE</sequence>
<keyword evidence="5" id="KW-1185">Reference proteome</keyword>
<feature type="transmembrane region" description="Helical" evidence="1">
    <location>
        <begin position="82"/>
        <end position="100"/>
    </location>
</feature>
<dbReference type="InterPro" id="IPR032508">
    <property type="entry name" value="FecR_C"/>
</dbReference>
<dbReference type="Gene3D" id="3.55.50.30">
    <property type="match status" value="1"/>
</dbReference>
<dbReference type="Pfam" id="PF04773">
    <property type="entry name" value="FecR"/>
    <property type="match status" value="1"/>
</dbReference>
<evidence type="ECO:0000256" key="1">
    <source>
        <dbReference type="SAM" id="Phobius"/>
    </source>
</evidence>
<accession>A0ABR9W6Z6</accession>
<comment type="caution">
    <text evidence="4">The sequence shown here is derived from an EMBL/GenBank/DDBJ whole genome shotgun (WGS) entry which is preliminary data.</text>
</comment>
<dbReference type="EMBL" id="JACYGY010000001">
    <property type="protein sequence ID" value="MBE9461235.1"/>
    <property type="molecule type" value="Genomic_DNA"/>
</dbReference>